<comment type="subcellular location">
    <subcellularLocation>
        <location evidence="1">Membrane</location>
        <topology evidence="1">Multi-pass membrane protein</topology>
    </subcellularLocation>
</comment>
<proteinExistence type="inferred from homology"/>
<evidence type="ECO:0000313" key="11">
    <source>
        <dbReference type="Proteomes" id="UP001162164"/>
    </source>
</evidence>
<evidence type="ECO:0000256" key="6">
    <source>
        <dbReference type="ARBA" id="ARBA00023180"/>
    </source>
</evidence>
<feature type="transmembrane region" description="Helical" evidence="8">
    <location>
        <begin position="528"/>
        <end position="553"/>
    </location>
</feature>
<dbReference type="Pfam" id="PF12349">
    <property type="entry name" value="Sterol-sensing"/>
    <property type="match status" value="1"/>
</dbReference>
<protein>
    <recommendedName>
        <fullName evidence="9">SSD domain-containing protein</fullName>
    </recommendedName>
</protein>
<feature type="transmembrane region" description="Helical" evidence="8">
    <location>
        <begin position="436"/>
        <end position="459"/>
    </location>
</feature>
<dbReference type="InterPro" id="IPR000731">
    <property type="entry name" value="SSD"/>
</dbReference>
<keyword evidence="4 8" id="KW-1133">Transmembrane helix</keyword>
<accession>A0ABQ9J6X0</accession>
<dbReference type="SUPFAM" id="SSF82866">
    <property type="entry name" value="Multidrug efflux transporter AcrB transmembrane domain"/>
    <property type="match status" value="2"/>
</dbReference>
<feature type="region of interest" description="Disordered" evidence="7">
    <location>
        <begin position="1150"/>
        <end position="1195"/>
    </location>
</feature>
<feature type="domain" description="SSD" evidence="9">
    <location>
        <begin position="433"/>
        <end position="553"/>
    </location>
</feature>
<dbReference type="PANTHER" id="PTHR46022:SF1">
    <property type="entry name" value="PROTEIN PATCHED"/>
    <property type="match status" value="1"/>
</dbReference>
<evidence type="ECO:0000256" key="7">
    <source>
        <dbReference type="SAM" id="MobiDB-lite"/>
    </source>
</evidence>
<keyword evidence="3 8" id="KW-0812">Transmembrane</keyword>
<dbReference type="InterPro" id="IPR053958">
    <property type="entry name" value="HMGCR/SNAP/NPC1-like_SSD"/>
</dbReference>
<evidence type="ECO:0000256" key="3">
    <source>
        <dbReference type="ARBA" id="ARBA00022692"/>
    </source>
</evidence>
<feature type="compositionally biased region" description="Basic and acidic residues" evidence="7">
    <location>
        <begin position="1158"/>
        <end position="1168"/>
    </location>
</feature>
<feature type="transmembrane region" description="Helical" evidence="8">
    <location>
        <begin position="412"/>
        <end position="429"/>
    </location>
</feature>
<evidence type="ECO:0000256" key="8">
    <source>
        <dbReference type="SAM" id="Phobius"/>
    </source>
</evidence>
<dbReference type="EMBL" id="JAPWTJ010001205">
    <property type="protein sequence ID" value="KAJ8973282.1"/>
    <property type="molecule type" value="Genomic_DNA"/>
</dbReference>
<evidence type="ECO:0000313" key="10">
    <source>
        <dbReference type="EMBL" id="KAJ8973282.1"/>
    </source>
</evidence>
<comment type="similarity">
    <text evidence="2">Belongs to the patched family.</text>
</comment>
<feature type="compositionally biased region" description="Polar residues" evidence="7">
    <location>
        <begin position="1081"/>
        <end position="1094"/>
    </location>
</feature>
<keyword evidence="5 8" id="KW-0472">Membrane</keyword>
<name>A0ABQ9J6X0_9CUCU</name>
<dbReference type="PROSITE" id="PS50156">
    <property type="entry name" value="SSD"/>
    <property type="match status" value="1"/>
</dbReference>
<feature type="transmembrane region" description="Helical" evidence="8">
    <location>
        <begin position="1015"/>
        <end position="1039"/>
    </location>
</feature>
<reference evidence="10" key="1">
    <citation type="journal article" date="2023" name="Insect Mol. Biol.">
        <title>Genome sequencing provides insights into the evolution of gene families encoding plant cell wall-degrading enzymes in longhorned beetles.</title>
        <authorList>
            <person name="Shin N.R."/>
            <person name="Okamura Y."/>
            <person name="Kirsch R."/>
            <person name="Pauchet Y."/>
        </authorList>
    </citation>
    <scope>NUCLEOTIDE SEQUENCE</scope>
    <source>
        <strain evidence="10">MMC_N1</strain>
    </source>
</reference>
<dbReference type="PANTHER" id="PTHR46022">
    <property type="entry name" value="PROTEIN PATCHED"/>
    <property type="match status" value="1"/>
</dbReference>
<feature type="transmembrane region" description="Helical" evidence="8">
    <location>
        <begin position="923"/>
        <end position="943"/>
    </location>
</feature>
<feature type="transmembrane region" description="Helical" evidence="8">
    <location>
        <begin position="503"/>
        <end position="522"/>
    </location>
</feature>
<feature type="region of interest" description="Disordered" evidence="7">
    <location>
        <begin position="1049"/>
        <end position="1094"/>
    </location>
</feature>
<dbReference type="Proteomes" id="UP001162164">
    <property type="component" value="Unassembled WGS sequence"/>
</dbReference>
<evidence type="ECO:0000256" key="2">
    <source>
        <dbReference type="ARBA" id="ARBA00005585"/>
    </source>
</evidence>
<gene>
    <name evidence="10" type="ORF">NQ317_019548</name>
</gene>
<comment type="caution">
    <text evidence="10">The sequence shown here is derived from an EMBL/GenBank/DDBJ whole genome shotgun (WGS) entry which is preliminary data.</text>
</comment>
<feature type="transmembrane region" description="Helical" evidence="8">
    <location>
        <begin position="465"/>
        <end position="483"/>
    </location>
</feature>
<evidence type="ECO:0000259" key="9">
    <source>
        <dbReference type="PROSITE" id="PS50156"/>
    </source>
</evidence>
<keyword evidence="6" id="KW-0325">Glycoprotein</keyword>
<organism evidence="10 11">
    <name type="scientific">Molorchus minor</name>
    <dbReference type="NCBI Taxonomy" id="1323400"/>
    <lineage>
        <taxon>Eukaryota</taxon>
        <taxon>Metazoa</taxon>
        <taxon>Ecdysozoa</taxon>
        <taxon>Arthropoda</taxon>
        <taxon>Hexapoda</taxon>
        <taxon>Insecta</taxon>
        <taxon>Pterygota</taxon>
        <taxon>Neoptera</taxon>
        <taxon>Endopterygota</taxon>
        <taxon>Coleoptera</taxon>
        <taxon>Polyphaga</taxon>
        <taxon>Cucujiformia</taxon>
        <taxon>Chrysomeloidea</taxon>
        <taxon>Cerambycidae</taxon>
        <taxon>Lamiinae</taxon>
        <taxon>Monochamini</taxon>
        <taxon>Molorchus</taxon>
    </lineage>
</organism>
<keyword evidence="11" id="KW-1185">Reference proteome</keyword>
<evidence type="ECO:0000256" key="1">
    <source>
        <dbReference type="ARBA" id="ARBA00004141"/>
    </source>
</evidence>
<feature type="compositionally biased region" description="Pro residues" evidence="7">
    <location>
        <begin position="1057"/>
        <end position="1068"/>
    </location>
</feature>
<evidence type="ECO:0000256" key="4">
    <source>
        <dbReference type="ARBA" id="ARBA00022989"/>
    </source>
</evidence>
<sequence length="1195" mass="133425">MASMAPSESAAESAGRHESDLYTRPGWVDADIALGQLDQGKADGDRGILWVRGRIQRQLRTLGSILDTHAGKFLFVSVLAITTFSVGLKSMTFHSDIELLWAEPATSPESLPTEMLSTHQMVVQMGIDPDVDLLHPHGLLEHLALVQRATQVTVTMFDITWRLKDFCQSPGIPNFDAHYIEQMFENMMPCSIVTPLDCFWEGSKLLGPDYPVHIPYGVGNQVKWTNLNPSELVAQIKQKETQFDYHSLEDYLKRAGITTGYQEKPCLNPKDPECPATAPNYNSTQLLDIGAELTSGCYGFAAKYMHWPEDLIVGGVRKNKSGHITEAKALQTVVQLMGENEVYEFWSGHYKVHHISWNKDKATLVLNAWQKKFADEVHRLSVSKSSSSSYSFLTFSTANVNKLLKEYSRSDLVKLGVVLGIACIYAWVANSGIAALGVLVLASSAAAALGACSLIGLPMNLLSTHVLPFITVGLAMREMFLILSTHLRNLSPAEILQRTGPNVMSAAVMNAGAFSAAAVLPIPALRVFCLQCAVMVVFHGAALLIVFPSLLALQQRCQKSDMPCFRSEPKVRPPRLENNNPDVEQGSHLLTAEMICQQKKSLISWFATRYLTPVLFKPLIKVVLCLSYAVLIIFCVFNGLKLELDVRLSSFLPKNTQEYKYLEAQNKFFGFYNFYLVTTELEYPLSQPLLYEYHSSLTKVPYVLKDSNGGLNMNDFWLANFRDYLIDLQQEFDLNRNSNCLNKEKWFSNATEKAVLAFKLLAQTGIVEFPVDKSQIFKKRLVNNGIIDPKAFYNYLSVWNSNDQMSYSSSQANLTPKPFQYYSSKAEYDLRIPKSQPLVYTQMPYYLKNLQSTGDIAATLKQIKQICEEFNERGLKNYPIGLIFAYFNQFLQLDRLLGIQFFLTLLASALVACILVQWTKLWCPLFSTLTCMLGLCMMNINALSGTMGALYFIIISRNVFLLLTGFLSALGNRERRVKMSLEIYSEPILKGDLGFLICSAVLATSQFEFIQTHMFFLLLLSVCSSAANSLLFFPLLLAFMGPKAELQPLGHSDRISTPPPPTPPPPTAPTRTPSFPKPSRRSTSVKATREPSLTTITEESCNQSIVVEPQVTVEYSSPESSSSGPFTTKVTATANIKVEVVAPVYRPSKCSSKCHRSTKCDRKKRQEPPKQQCRCCKQESDSSDSNPDVEPCPSS</sequence>
<feature type="transmembrane region" description="Helical" evidence="8">
    <location>
        <begin position="949"/>
        <end position="970"/>
    </location>
</feature>
<feature type="transmembrane region" description="Helical" evidence="8">
    <location>
        <begin position="896"/>
        <end position="916"/>
    </location>
</feature>
<evidence type="ECO:0000256" key="5">
    <source>
        <dbReference type="ARBA" id="ARBA00023136"/>
    </source>
</evidence>
<feature type="transmembrane region" description="Helical" evidence="8">
    <location>
        <begin position="619"/>
        <end position="640"/>
    </location>
</feature>